<dbReference type="PANTHER" id="PTHR11802:SF236">
    <property type="entry name" value="OS02G0463500 PROTEIN"/>
    <property type="match status" value="1"/>
</dbReference>
<dbReference type="GO" id="GO:0004185">
    <property type="term" value="F:serine-type carboxypeptidase activity"/>
    <property type="evidence" value="ECO:0007669"/>
    <property type="project" value="InterPro"/>
</dbReference>
<comment type="similarity">
    <text evidence="1">Belongs to the peptidase S10 family.</text>
</comment>
<dbReference type="PANTHER" id="PTHR11802">
    <property type="entry name" value="SERINE PROTEASE FAMILY S10 SERINE CARBOXYPEPTIDASE"/>
    <property type="match status" value="1"/>
</dbReference>
<gene>
    <name evidence="3" type="ORF">ZIOFF_066365</name>
</gene>
<dbReference type="GO" id="GO:0016747">
    <property type="term" value="F:acyltransferase activity, transferring groups other than amino-acyl groups"/>
    <property type="evidence" value="ECO:0007669"/>
    <property type="project" value="TreeGrafter"/>
</dbReference>
<feature type="signal peptide" evidence="2">
    <location>
        <begin position="1"/>
        <end position="21"/>
    </location>
</feature>
<proteinExistence type="inferred from homology"/>
<evidence type="ECO:0000256" key="1">
    <source>
        <dbReference type="ARBA" id="ARBA00009431"/>
    </source>
</evidence>
<dbReference type="Proteomes" id="UP000734854">
    <property type="component" value="Unassembled WGS sequence"/>
</dbReference>
<dbReference type="EMBL" id="JACMSC010000018">
    <property type="protein sequence ID" value="KAG6477113.1"/>
    <property type="molecule type" value="Genomic_DNA"/>
</dbReference>
<accession>A0A8J5F384</accession>
<keyword evidence="4" id="KW-1185">Reference proteome</keyword>
<dbReference type="Gene3D" id="3.40.50.12670">
    <property type="match status" value="1"/>
</dbReference>
<organism evidence="3 4">
    <name type="scientific">Zingiber officinale</name>
    <name type="common">Ginger</name>
    <name type="synonym">Amomum zingiber</name>
    <dbReference type="NCBI Taxonomy" id="94328"/>
    <lineage>
        <taxon>Eukaryota</taxon>
        <taxon>Viridiplantae</taxon>
        <taxon>Streptophyta</taxon>
        <taxon>Embryophyta</taxon>
        <taxon>Tracheophyta</taxon>
        <taxon>Spermatophyta</taxon>
        <taxon>Magnoliopsida</taxon>
        <taxon>Liliopsida</taxon>
        <taxon>Zingiberales</taxon>
        <taxon>Zingiberaceae</taxon>
        <taxon>Zingiber</taxon>
    </lineage>
</organism>
<dbReference type="Gene3D" id="3.40.50.1820">
    <property type="entry name" value="alpha/beta hydrolase"/>
    <property type="match status" value="1"/>
</dbReference>
<keyword evidence="2" id="KW-0732">Signal</keyword>
<sequence length="472" mass="53383">MASNVLMTLLLILLFLIFVGGAPIDAEVKQFPGFDGEFPSKHYAGYIGLGDEEHKRHMYYYFATSERNPTEDPITLWLTGGPGCSGLDALAHLVGLFEVVPDTFHYTKQPKTRLSPYSWTKVSNILSVDSPVGTGYSYAENADDYITNDDKTVSDLYDFLIKWYSEYPEFLPNPLFLAACSYTGVIVPPLAQEIAKGIESGKEPRINLKVVTNITFYTGYTIGNGAYDVDSERSVVVPFANRIGLISDEHYQDLASSCQGKYVDNDDPECLKNMEIFQSHIESINPFHVLCLRCHFDMAVNMDSYEHDSLKMYQVIHGASPFNEECHGYELTSERLFESENSRRIVNAAPREVTGQWIRCTKRINYERTVLSTMEYHLNLTKKGYKGFIYNGDHDLVFPYTGQLQWLKSFNYSVINKWHPWTVDGSIAGYAVEFENNLCFATFRGGGHTVTENMPHEALVAIERWLGGASCL</sequence>
<protein>
    <submittedName>
        <fullName evidence="3">Uncharacterized protein</fullName>
    </submittedName>
</protein>
<dbReference type="SUPFAM" id="SSF53474">
    <property type="entry name" value="alpha/beta-Hydrolases"/>
    <property type="match status" value="1"/>
</dbReference>
<comment type="caution">
    <text evidence="3">The sequence shown here is derived from an EMBL/GenBank/DDBJ whole genome shotgun (WGS) entry which is preliminary data.</text>
</comment>
<evidence type="ECO:0000313" key="4">
    <source>
        <dbReference type="Proteomes" id="UP000734854"/>
    </source>
</evidence>
<evidence type="ECO:0000313" key="3">
    <source>
        <dbReference type="EMBL" id="KAG6477113.1"/>
    </source>
</evidence>
<dbReference type="GO" id="GO:0006508">
    <property type="term" value="P:proteolysis"/>
    <property type="evidence" value="ECO:0007669"/>
    <property type="project" value="InterPro"/>
</dbReference>
<dbReference type="GO" id="GO:0019748">
    <property type="term" value="P:secondary metabolic process"/>
    <property type="evidence" value="ECO:0007669"/>
    <property type="project" value="TreeGrafter"/>
</dbReference>
<reference evidence="3 4" key="1">
    <citation type="submission" date="2020-08" db="EMBL/GenBank/DDBJ databases">
        <title>Plant Genome Project.</title>
        <authorList>
            <person name="Zhang R.-G."/>
        </authorList>
    </citation>
    <scope>NUCLEOTIDE SEQUENCE [LARGE SCALE GENOMIC DNA]</scope>
    <source>
        <tissue evidence="3">Rhizome</tissue>
    </source>
</reference>
<dbReference type="PRINTS" id="PR00724">
    <property type="entry name" value="CRBOXYPTASEC"/>
</dbReference>
<feature type="chain" id="PRO_5035144979" evidence="2">
    <location>
        <begin position="22"/>
        <end position="472"/>
    </location>
</feature>
<dbReference type="InterPro" id="IPR001563">
    <property type="entry name" value="Peptidase_S10"/>
</dbReference>
<dbReference type="FunFam" id="3.40.50.12670:FF:000002">
    <property type="entry name" value="Carboxypeptidase"/>
    <property type="match status" value="1"/>
</dbReference>
<dbReference type="Pfam" id="PF00450">
    <property type="entry name" value="Peptidase_S10"/>
    <property type="match status" value="1"/>
</dbReference>
<dbReference type="AlphaFoldDB" id="A0A8J5F384"/>
<dbReference type="InterPro" id="IPR029058">
    <property type="entry name" value="AB_hydrolase_fold"/>
</dbReference>
<evidence type="ECO:0000256" key="2">
    <source>
        <dbReference type="SAM" id="SignalP"/>
    </source>
</evidence>
<name>A0A8J5F384_ZINOF</name>